<organism evidence="1 2">
    <name type="scientific">Staphylococcus hsinchuensis</name>
    <dbReference type="NCBI Taxonomy" id="3051183"/>
    <lineage>
        <taxon>Bacteria</taxon>
        <taxon>Bacillati</taxon>
        <taxon>Bacillota</taxon>
        <taxon>Bacilli</taxon>
        <taxon>Bacillales</taxon>
        <taxon>Staphylococcaceae</taxon>
        <taxon>Staphylococcus</taxon>
    </lineage>
</organism>
<proteinExistence type="predicted"/>
<protein>
    <submittedName>
        <fullName evidence="1">Uncharacterized protein</fullName>
    </submittedName>
</protein>
<reference evidence="1 2" key="1">
    <citation type="journal article" date="2024" name="Pathogens">
        <title>Staphylococcus hsinchuensis sp. nov., Isolated from Soymilk.</title>
        <authorList>
            <person name="Wang Y.T."/>
            <person name="Lin Y.C."/>
            <person name="Hsieh Y.H."/>
            <person name="Lin Y.T."/>
            <person name="Hamada M."/>
            <person name="Chen C.C."/>
            <person name="Liou J.S."/>
            <person name="Lee A.Y."/>
            <person name="Zhang W.L."/>
            <person name="Chen Y.T."/>
            <person name="Huang C.H."/>
        </authorList>
    </citation>
    <scope>NUCLEOTIDE SEQUENCE [LARGE SCALE GENOMIC DNA]</scope>
    <source>
        <strain evidence="1 2">H164</strain>
    </source>
</reference>
<evidence type="ECO:0000313" key="1">
    <source>
        <dbReference type="EMBL" id="XAF69771.1"/>
    </source>
</evidence>
<gene>
    <name evidence="1" type="ORF">QQM35_06755</name>
</gene>
<keyword evidence="2" id="KW-1185">Reference proteome</keyword>
<dbReference type="Proteomes" id="UP001436297">
    <property type="component" value="Chromosome"/>
</dbReference>
<name>A0ABZ3EAC3_9STAP</name>
<sequence length="44" mass="5094">MKKACYKRIFNSDIYCQVDKKSEKPIIVSDADVCGNLNIRKIMN</sequence>
<accession>A0ABZ3EAC3</accession>
<dbReference type="EMBL" id="CP128355">
    <property type="protein sequence ID" value="XAF69771.1"/>
    <property type="molecule type" value="Genomic_DNA"/>
</dbReference>
<evidence type="ECO:0000313" key="2">
    <source>
        <dbReference type="Proteomes" id="UP001436297"/>
    </source>
</evidence>
<dbReference type="RefSeq" id="WP_342610289.1">
    <property type="nucleotide sequence ID" value="NZ_CP128355.1"/>
</dbReference>